<feature type="domain" description="Aminotransferase-like plant mobile" evidence="2">
    <location>
        <begin position="115"/>
        <end position="161"/>
    </location>
</feature>
<dbReference type="AlphaFoldDB" id="K4BQI5"/>
<dbReference type="OMA" id="NEEWTIV"/>
<dbReference type="eggNOG" id="ENOG502QSN7">
    <property type="taxonomic scope" value="Eukaryota"/>
</dbReference>
<dbReference type="InterPro" id="IPR019557">
    <property type="entry name" value="AminoTfrase-like_pln_mobile"/>
</dbReference>
<dbReference type="GO" id="GO:0010073">
    <property type="term" value="P:meristem maintenance"/>
    <property type="evidence" value="ECO:0007669"/>
    <property type="project" value="InterPro"/>
</dbReference>
<keyword evidence="1" id="KW-1133">Transmembrane helix</keyword>
<dbReference type="Gramene" id="Solyc04g017850.1.1">
    <property type="protein sequence ID" value="Solyc04g017850.1.1"/>
    <property type="gene ID" value="Solyc04g017850.1"/>
</dbReference>
<keyword evidence="4" id="KW-1185">Reference proteome</keyword>
<evidence type="ECO:0000313" key="4">
    <source>
        <dbReference type="Proteomes" id="UP000004994"/>
    </source>
</evidence>
<organism evidence="3">
    <name type="scientific">Solanum lycopersicum</name>
    <name type="common">Tomato</name>
    <name type="synonym">Lycopersicon esculentum</name>
    <dbReference type="NCBI Taxonomy" id="4081"/>
    <lineage>
        <taxon>Eukaryota</taxon>
        <taxon>Viridiplantae</taxon>
        <taxon>Streptophyta</taxon>
        <taxon>Embryophyta</taxon>
        <taxon>Tracheophyta</taxon>
        <taxon>Spermatophyta</taxon>
        <taxon>Magnoliopsida</taxon>
        <taxon>eudicotyledons</taxon>
        <taxon>Gunneridae</taxon>
        <taxon>Pentapetalae</taxon>
        <taxon>asterids</taxon>
        <taxon>lamiids</taxon>
        <taxon>Solanales</taxon>
        <taxon>Solanaceae</taxon>
        <taxon>Solanoideae</taxon>
        <taxon>Solaneae</taxon>
        <taxon>Solanum</taxon>
        <taxon>Solanum subgen. Lycopersicon</taxon>
    </lineage>
</organism>
<protein>
    <recommendedName>
        <fullName evidence="2">Aminotransferase-like plant mobile domain-containing protein</fullName>
    </recommendedName>
</protein>
<proteinExistence type="predicted"/>
<dbReference type="HOGENOM" id="CLU_1613659_0_0_1"/>
<dbReference type="EnsemblPlants" id="Solyc04g017850.1.1">
    <property type="protein sequence ID" value="Solyc04g017850.1.1"/>
    <property type="gene ID" value="Solyc04g017850.1"/>
</dbReference>
<dbReference type="PANTHER" id="PTHR46033:SF67">
    <property type="entry name" value="AMINOTRANSFERASE-LIKE, PLANT MOBILE DOMAIN FAMILY PROTEIN"/>
    <property type="match status" value="1"/>
</dbReference>
<dbReference type="Pfam" id="PF10536">
    <property type="entry name" value="PMD"/>
    <property type="match status" value="2"/>
</dbReference>
<feature type="domain" description="Aminotransferase-like plant mobile" evidence="2">
    <location>
        <begin position="7"/>
        <end position="106"/>
    </location>
</feature>
<dbReference type="PhylomeDB" id="K4BQI5"/>
<dbReference type="InParanoid" id="K4BQI5"/>
<sequence>MNSCKDNEHEAFLSLCLSRFVFPCIVGSPIFSIAFNMARGMRLALSPGVLPSIYRDLGSLRIVMIETGRRNKDKIEIHKLNLWSSLFFVQVWAWERMISLQLERENEEWTIVGGQNLYQEMESYVRCLRVSEFVCLDFQEPYRPNRVAMQFGYDQDFPKWIPRSP</sequence>
<dbReference type="STRING" id="4081.K4BQI5"/>
<evidence type="ECO:0000313" key="3">
    <source>
        <dbReference type="EnsemblPlants" id="Solyc04g017850.1.1"/>
    </source>
</evidence>
<keyword evidence="1" id="KW-0472">Membrane</keyword>
<dbReference type="Proteomes" id="UP000004994">
    <property type="component" value="Chromosome 4"/>
</dbReference>
<reference evidence="3" key="1">
    <citation type="journal article" date="2012" name="Nature">
        <title>The tomato genome sequence provides insights into fleshy fruit evolution.</title>
        <authorList>
            <consortium name="Tomato Genome Consortium"/>
        </authorList>
    </citation>
    <scope>NUCLEOTIDE SEQUENCE [LARGE SCALE GENOMIC DNA]</scope>
    <source>
        <strain evidence="3">cv. Heinz 1706</strain>
    </source>
</reference>
<accession>K4BQI5</accession>
<keyword evidence="1" id="KW-0812">Transmembrane</keyword>
<name>K4BQI5_SOLLC</name>
<reference evidence="3" key="2">
    <citation type="submission" date="2015-06" db="UniProtKB">
        <authorList>
            <consortium name="EnsemblPlants"/>
        </authorList>
    </citation>
    <scope>IDENTIFICATION</scope>
    <source>
        <strain evidence="3">cv. Heinz 1706</strain>
    </source>
</reference>
<dbReference type="PaxDb" id="4081-Solyc04g017850.1.1"/>
<evidence type="ECO:0000259" key="2">
    <source>
        <dbReference type="Pfam" id="PF10536"/>
    </source>
</evidence>
<evidence type="ECO:0000256" key="1">
    <source>
        <dbReference type="SAM" id="Phobius"/>
    </source>
</evidence>
<dbReference type="PANTHER" id="PTHR46033">
    <property type="entry name" value="PROTEIN MAIN-LIKE 2"/>
    <property type="match status" value="1"/>
</dbReference>
<feature type="transmembrane region" description="Helical" evidence="1">
    <location>
        <begin position="12"/>
        <end position="35"/>
    </location>
</feature>
<dbReference type="InterPro" id="IPR044824">
    <property type="entry name" value="MAIN-like"/>
</dbReference>